<sequence length="193" mass="20541">MKRAPWHRAIRFALAVAGLSFVVGGLFDTSTIYLNTATWYVGAVIVFIIVIVGALFDMLGVAAAAARETPFHAMASKRVFAAKRAISIVRNAEKVSSICSDVIGDIAGVLSGAGALAVGAQLVIALHVRGWQREFIIILLTAFTTAVTVAAKAIGKTLAIRSPTPIVLGAARVAETVLFYKREHRKVKGKRVQ</sequence>
<accession>A0ABT9XDJ5</accession>
<dbReference type="Proteomes" id="UP001232973">
    <property type="component" value="Unassembled WGS sequence"/>
</dbReference>
<protein>
    <submittedName>
        <fullName evidence="2">CBS domain containing-hemolysin-like protein</fullName>
    </submittedName>
</protein>
<dbReference type="EMBL" id="JAUSTP010000001">
    <property type="protein sequence ID" value="MDQ0188369.1"/>
    <property type="molecule type" value="Genomic_DNA"/>
</dbReference>
<feature type="transmembrane region" description="Helical" evidence="1">
    <location>
        <begin position="12"/>
        <end position="33"/>
    </location>
</feature>
<organism evidence="2 3">
    <name type="scientific">Alicyclobacillus cycloheptanicus</name>
    <dbReference type="NCBI Taxonomy" id="1457"/>
    <lineage>
        <taxon>Bacteria</taxon>
        <taxon>Bacillati</taxon>
        <taxon>Bacillota</taxon>
        <taxon>Bacilli</taxon>
        <taxon>Bacillales</taxon>
        <taxon>Alicyclobacillaceae</taxon>
        <taxon>Alicyclobacillus</taxon>
    </lineage>
</organism>
<name>A0ABT9XDJ5_9BACL</name>
<keyword evidence="1" id="KW-1133">Transmembrane helix</keyword>
<evidence type="ECO:0000313" key="2">
    <source>
        <dbReference type="EMBL" id="MDQ0188369.1"/>
    </source>
</evidence>
<keyword evidence="3" id="KW-1185">Reference proteome</keyword>
<feature type="transmembrane region" description="Helical" evidence="1">
    <location>
        <begin position="39"/>
        <end position="66"/>
    </location>
</feature>
<dbReference type="RefSeq" id="WP_274455775.1">
    <property type="nucleotide sequence ID" value="NZ_CP067097.1"/>
</dbReference>
<feature type="transmembrane region" description="Helical" evidence="1">
    <location>
        <begin position="135"/>
        <end position="154"/>
    </location>
</feature>
<evidence type="ECO:0000313" key="3">
    <source>
        <dbReference type="Proteomes" id="UP001232973"/>
    </source>
</evidence>
<proteinExistence type="predicted"/>
<reference evidence="2 3" key="1">
    <citation type="submission" date="2023-07" db="EMBL/GenBank/DDBJ databases">
        <title>Genomic Encyclopedia of Type Strains, Phase IV (KMG-IV): sequencing the most valuable type-strain genomes for metagenomic binning, comparative biology and taxonomic classification.</title>
        <authorList>
            <person name="Goeker M."/>
        </authorList>
    </citation>
    <scope>NUCLEOTIDE SEQUENCE [LARGE SCALE GENOMIC DNA]</scope>
    <source>
        <strain evidence="2 3">DSM 4006</strain>
    </source>
</reference>
<comment type="caution">
    <text evidence="2">The sequence shown here is derived from an EMBL/GenBank/DDBJ whole genome shotgun (WGS) entry which is preliminary data.</text>
</comment>
<keyword evidence="1" id="KW-0812">Transmembrane</keyword>
<keyword evidence="1" id="KW-0472">Membrane</keyword>
<evidence type="ECO:0000256" key="1">
    <source>
        <dbReference type="SAM" id="Phobius"/>
    </source>
</evidence>
<gene>
    <name evidence="2" type="ORF">J2S03_000173</name>
</gene>